<name>A0A498LHB1_LABRO</name>
<feature type="signal peptide" evidence="2">
    <location>
        <begin position="1"/>
        <end position="24"/>
    </location>
</feature>
<sequence length="157" mass="17208">MSSRRGLRTHICSALGAFAGPASALWPAVPLDGRKDEIMKIGDEDDKAEMAAVLSEGRAQSGLDKQIRNDICLLGLITTSVPVKLTERGRTDYVNVQRRTTTPAQTLHAGRISCHDNKRDRIQTEVDAPFTQNPSRSAAAYQRRSQTAVPPLQIKPM</sequence>
<dbReference type="EMBL" id="QBIY01013357">
    <property type="protein sequence ID" value="RXN06923.1"/>
    <property type="molecule type" value="Genomic_DNA"/>
</dbReference>
<evidence type="ECO:0000313" key="3">
    <source>
        <dbReference type="EMBL" id="RXN06923.1"/>
    </source>
</evidence>
<feature type="chain" id="PRO_5019750016" evidence="2">
    <location>
        <begin position="25"/>
        <end position="157"/>
    </location>
</feature>
<keyword evidence="4" id="KW-1185">Reference proteome</keyword>
<protein>
    <submittedName>
        <fullName evidence="3">Uncharacterized protein</fullName>
    </submittedName>
</protein>
<dbReference type="AlphaFoldDB" id="A0A498LHB1"/>
<comment type="caution">
    <text evidence="3">The sequence shown here is derived from an EMBL/GenBank/DDBJ whole genome shotgun (WGS) entry which is preliminary data.</text>
</comment>
<organism evidence="3 4">
    <name type="scientific">Labeo rohita</name>
    <name type="common">Indian major carp</name>
    <name type="synonym">Cyprinus rohita</name>
    <dbReference type="NCBI Taxonomy" id="84645"/>
    <lineage>
        <taxon>Eukaryota</taxon>
        <taxon>Metazoa</taxon>
        <taxon>Chordata</taxon>
        <taxon>Craniata</taxon>
        <taxon>Vertebrata</taxon>
        <taxon>Euteleostomi</taxon>
        <taxon>Actinopterygii</taxon>
        <taxon>Neopterygii</taxon>
        <taxon>Teleostei</taxon>
        <taxon>Ostariophysi</taxon>
        <taxon>Cypriniformes</taxon>
        <taxon>Cyprinidae</taxon>
        <taxon>Labeoninae</taxon>
        <taxon>Labeonini</taxon>
        <taxon>Labeo</taxon>
    </lineage>
</organism>
<dbReference type="Proteomes" id="UP000290572">
    <property type="component" value="Unassembled WGS sequence"/>
</dbReference>
<accession>A0A498LHB1</accession>
<reference evidence="3 4" key="1">
    <citation type="submission" date="2018-03" db="EMBL/GenBank/DDBJ databases">
        <title>Draft genome sequence of Rohu Carp (Labeo rohita).</title>
        <authorList>
            <person name="Das P."/>
            <person name="Kushwaha B."/>
            <person name="Joshi C.G."/>
            <person name="Kumar D."/>
            <person name="Nagpure N.S."/>
            <person name="Sahoo L."/>
            <person name="Das S.P."/>
            <person name="Bit A."/>
            <person name="Patnaik S."/>
            <person name="Meher P.K."/>
            <person name="Jayasankar P."/>
            <person name="Koringa P.G."/>
            <person name="Patel N.V."/>
            <person name="Hinsu A.T."/>
            <person name="Kumar R."/>
            <person name="Pandey M."/>
            <person name="Agarwal S."/>
            <person name="Srivastava S."/>
            <person name="Singh M."/>
            <person name="Iquebal M.A."/>
            <person name="Jaiswal S."/>
            <person name="Angadi U.B."/>
            <person name="Kumar N."/>
            <person name="Raza M."/>
            <person name="Shah T.M."/>
            <person name="Rai A."/>
            <person name="Jena J.K."/>
        </authorList>
    </citation>
    <scope>NUCLEOTIDE SEQUENCE [LARGE SCALE GENOMIC DNA]</scope>
    <source>
        <strain evidence="3">DASCIFA01</strain>
        <tissue evidence="3">Testis</tissue>
    </source>
</reference>
<keyword evidence="2" id="KW-0732">Signal</keyword>
<gene>
    <name evidence="3" type="ORF">ROHU_012204</name>
</gene>
<feature type="region of interest" description="Disordered" evidence="1">
    <location>
        <begin position="133"/>
        <end position="157"/>
    </location>
</feature>
<evidence type="ECO:0000313" key="4">
    <source>
        <dbReference type="Proteomes" id="UP000290572"/>
    </source>
</evidence>
<evidence type="ECO:0000256" key="2">
    <source>
        <dbReference type="SAM" id="SignalP"/>
    </source>
</evidence>
<evidence type="ECO:0000256" key="1">
    <source>
        <dbReference type="SAM" id="MobiDB-lite"/>
    </source>
</evidence>
<proteinExistence type="predicted"/>